<dbReference type="Pfam" id="PF04207">
    <property type="entry name" value="MtrD"/>
    <property type="match status" value="1"/>
</dbReference>
<comment type="similarity">
    <text evidence="3">Belongs to the MtrD family.</text>
</comment>
<dbReference type="GO" id="GO:0019386">
    <property type="term" value="P:methanogenesis, from carbon dioxide"/>
    <property type="evidence" value="ECO:0007669"/>
    <property type="project" value="UniProtKB-UniPathway"/>
</dbReference>
<dbReference type="GO" id="GO:0005737">
    <property type="term" value="C:cytoplasm"/>
    <property type="evidence" value="ECO:0007669"/>
    <property type="project" value="InterPro"/>
</dbReference>
<reference evidence="16 17" key="1">
    <citation type="submission" date="2018-06" db="EMBL/GenBank/DDBJ databases">
        <title>Extensive metabolic versatility and redundancy in microbially diverse, dynamic hydrothermal sediments.</title>
        <authorList>
            <person name="Dombrowski N."/>
            <person name="Teske A."/>
            <person name="Baker B.J."/>
        </authorList>
    </citation>
    <scope>NUCLEOTIDE SEQUENCE [LARGE SCALE GENOMIC DNA]</scope>
    <source>
        <strain evidence="16">B66_G16</strain>
    </source>
</reference>
<keyword evidence="11 15" id="KW-1133">Transmembrane helix</keyword>
<dbReference type="Proteomes" id="UP000278475">
    <property type="component" value="Unassembled WGS sequence"/>
</dbReference>
<feature type="transmembrane region" description="Helical" evidence="15">
    <location>
        <begin position="241"/>
        <end position="260"/>
    </location>
</feature>
<evidence type="ECO:0000256" key="10">
    <source>
        <dbReference type="ARBA" id="ARBA00022967"/>
    </source>
</evidence>
<feature type="transmembrane region" description="Helical" evidence="15">
    <location>
        <begin position="80"/>
        <end position="105"/>
    </location>
</feature>
<dbReference type="UniPathway" id="UPA00640">
    <property type="reaction ID" value="UER00698"/>
</dbReference>
<evidence type="ECO:0000256" key="7">
    <source>
        <dbReference type="ARBA" id="ARBA00022603"/>
    </source>
</evidence>
<keyword evidence="9 15" id="KW-0812">Transmembrane</keyword>
<gene>
    <name evidence="16" type="primary">mtrD</name>
    <name evidence="16" type="ORF">DRJ31_05105</name>
</gene>
<dbReference type="EMBL" id="QMQV01000037">
    <property type="protein sequence ID" value="RLE49402.1"/>
    <property type="molecule type" value="Genomic_DNA"/>
</dbReference>
<protein>
    <recommendedName>
        <fullName evidence="4">Tetrahydromethanopterin S-methyltransferase subunit D</fullName>
    </recommendedName>
    <alternativeName>
        <fullName evidence="14">N5-methyltetrahydromethanopterin--coenzyme M methyltransferase subunit D</fullName>
    </alternativeName>
</protein>
<evidence type="ECO:0000256" key="3">
    <source>
        <dbReference type="ARBA" id="ARBA00008822"/>
    </source>
</evidence>
<evidence type="ECO:0000313" key="16">
    <source>
        <dbReference type="EMBL" id="RLE49402.1"/>
    </source>
</evidence>
<feature type="transmembrane region" description="Helical" evidence="15">
    <location>
        <begin position="56"/>
        <end position="73"/>
    </location>
</feature>
<evidence type="ECO:0000256" key="1">
    <source>
        <dbReference type="ARBA" id="ARBA00004651"/>
    </source>
</evidence>
<evidence type="ECO:0000256" key="15">
    <source>
        <dbReference type="SAM" id="Phobius"/>
    </source>
</evidence>
<dbReference type="GO" id="GO:0030269">
    <property type="term" value="F:tetrahydromethanopterin S-methyltransferase activity"/>
    <property type="evidence" value="ECO:0007669"/>
    <property type="project" value="InterPro"/>
</dbReference>
<dbReference type="GO" id="GO:0005886">
    <property type="term" value="C:plasma membrane"/>
    <property type="evidence" value="ECO:0007669"/>
    <property type="project" value="UniProtKB-SubCell"/>
</dbReference>
<comment type="pathway">
    <text evidence="2">One-carbon metabolism; methanogenesis from CO(2); methyl-coenzyme M from 5,10-methylene-5,6,7,8-tetrahydromethanopterin: step 2/2.</text>
</comment>
<name>A0A497EQR5_9CREN</name>
<evidence type="ECO:0000256" key="2">
    <source>
        <dbReference type="ARBA" id="ARBA00004839"/>
    </source>
</evidence>
<evidence type="ECO:0000256" key="8">
    <source>
        <dbReference type="ARBA" id="ARBA00022679"/>
    </source>
</evidence>
<comment type="caution">
    <text evidence="16">The sequence shown here is derived from an EMBL/GenBank/DDBJ whole genome shotgun (WGS) entry which is preliminary data.</text>
</comment>
<keyword evidence="6" id="KW-0554">One-carbon metabolism</keyword>
<keyword evidence="7 16" id="KW-0489">Methyltransferase</keyword>
<evidence type="ECO:0000256" key="13">
    <source>
        <dbReference type="ARBA" id="ARBA00023136"/>
    </source>
</evidence>
<evidence type="ECO:0000256" key="9">
    <source>
        <dbReference type="ARBA" id="ARBA00022692"/>
    </source>
</evidence>
<proteinExistence type="inferred from homology"/>
<keyword evidence="10" id="KW-1278">Translocase</keyword>
<dbReference type="InterPro" id="IPR005779">
    <property type="entry name" value="MeTrfase_D"/>
</dbReference>
<accession>A0A497EQR5</accession>
<feature type="transmembrane region" description="Helical" evidence="15">
    <location>
        <begin position="12"/>
        <end position="36"/>
    </location>
</feature>
<dbReference type="NCBIfam" id="TIGR01112">
    <property type="entry name" value="mtrD"/>
    <property type="match status" value="1"/>
</dbReference>
<evidence type="ECO:0000256" key="14">
    <source>
        <dbReference type="ARBA" id="ARBA00029820"/>
    </source>
</evidence>
<evidence type="ECO:0000256" key="11">
    <source>
        <dbReference type="ARBA" id="ARBA00022989"/>
    </source>
</evidence>
<dbReference type="GO" id="GO:0006730">
    <property type="term" value="P:one-carbon metabolic process"/>
    <property type="evidence" value="ECO:0007669"/>
    <property type="project" value="UniProtKB-KW"/>
</dbReference>
<organism evidence="16 17">
    <name type="scientific">Thermoproteota archaeon</name>
    <dbReference type="NCBI Taxonomy" id="2056631"/>
    <lineage>
        <taxon>Archaea</taxon>
        <taxon>Thermoproteota</taxon>
    </lineage>
</organism>
<feature type="transmembrane region" description="Helical" evidence="15">
    <location>
        <begin position="148"/>
        <end position="169"/>
    </location>
</feature>
<dbReference type="GO" id="GO:0032259">
    <property type="term" value="P:methylation"/>
    <property type="evidence" value="ECO:0007669"/>
    <property type="project" value="UniProtKB-KW"/>
</dbReference>
<dbReference type="AlphaFoldDB" id="A0A497EQR5"/>
<dbReference type="GO" id="GO:0012506">
    <property type="term" value="C:vesicle membrane"/>
    <property type="evidence" value="ECO:0007669"/>
    <property type="project" value="InterPro"/>
</dbReference>
<evidence type="ECO:0000256" key="4">
    <source>
        <dbReference type="ARBA" id="ARBA00015129"/>
    </source>
</evidence>
<keyword evidence="8 16" id="KW-0808">Transferase</keyword>
<comment type="subcellular location">
    <subcellularLocation>
        <location evidence="1">Cell membrane</location>
        <topology evidence="1">Multi-pass membrane protein</topology>
    </subcellularLocation>
</comment>
<evidence type="ECO:0000256" key="5">
    <source>
        <dbReference type="ARBA" id="ARBA00022475"/>
    </source>
</evidence>
<evidence type="ECO:0000313" key="17">
    <source>
        <dbReference type="Proteomes" id="UP000278475"/>
    </source>
</evidence>
<keyword evidence="5" id="KW-1003">Cell membrane</keyword>
<keyword evidence="13 15" id="KW-0472">Membrane</keyword>
<evidence type="ECO:0000256" key="12">
    <source>
        <dbReference type="ARBA" id="ARBA00022994"/>
    </source>
</evidence>
<sequence length="261" mass="27071">MFIGGFELIDPLILILAALIIAVAGVLISVGTILLPIGGAPAAMATATGLATGTEMMLAGSGITGLLMAAALYNQPGWIIILNAGISSAIMMSVVMLIANVLIVLGKGIPPALAMRDKDPITKEDVKQYVTPGTVGHGVPTACFLDGMVGAFIAGVGGSITFLTVFKLATFKMVLGKEQINILEIFSPLVGIAPHQVIIPIALAVLVSLGLFFINANITAYMIKGVIEGWWDPKFKDLPKAAITCFIVTLVFGVLVSLIAL</sequence>
<keyword evidence="12" id="KW-0484">Methanogenesis</keyword>
<evidence type="ECO:0000256" key="6">
    <source>
        <dbReference type="ARBA" id="ARBA00022563"/>
    </source>
</evidence>
<feature type="transmembrane region" description="Helical" evidence="15">
    <location>
        <begin position="197"/>
        <end position="221"/>
    </location>
</feature>